<keyword evidence="4" id="KW-1185">Reference proteome</keyword>
<name>A0A2S6BQJ7_9PEZI</name>
<dbReference type="InterPro" id="IPR024630">
    <property type="entry name" value="Stc1"/>
</dbReference>
<protein>
    <recommendedName>
        <fullName evidence="2">Stc1 domain-containing protein</fullName>
    </recommendedName>
</protein>
<proteinExistence type="predicted"/>
<evidence type="ECO:0000256" key="1">
    <source>
        <dbReference type="SAM" id="MobiDB-lite"/>
    </source>
</evidence>
<comment type="caution">
    <text evidence="3">The sequence shown here is derived from an EMBL/GenBank/DDBJ whole genome shotgun (WGS) entry which is preliminary data.</text>
</comment>
<dbReference type="Proteomes" id="UP000237631">
    <property type="component" value="Unassembled WGS sequence"/>
</dbReference>
<reference evidence="4" key="1">
    <citation type="journal article" date="2017" name="bioRxiv">
        <title>Conservation of a gene cluster reveals novel cercosporin biosynthetic mechanisms and extends production to the genus Colletotrichum.</title>
        <authorList>
            <person name="de Jonge R."/>
            <person name="Ebert M.K."/>
            <person name="Huitt-Roehl C.R."/>
            <person name="Pal P."/>
            <person name="Suttle J.C."/>
            <person name="Spanner R.E."/>
            <person name="Neubauer J.D."/>
            <person name="Jurick W.M.II."/>
            <person name="Stott K.A."/>
            <person name="Secor G.A."/>
            <person name="Thomma B.P.H.J."/>
            <person name="Van de Peer Y."/>
            <person name="Townsend C.A."/>
            <person name="Bolton M.D."/>
        </authorList>
    </citation>
    <scope>NUCLEOTIDE SEQUENCE [LARGE SCALE GENOMIC DNA]</scope>
    <source>
        <strain evidence="4">CBS538.71</strain>
    </source>
</reference>
<gene>
    <name evidence="3" type="ORF">CBER1_02869</name>
</gene>
<evidence type="ECO:0000313" key="3">
    <source>
        <dbReference type="EMBL" id="PPJ49767.1"/>
    </source>
</evidence>
<feature type="compositionally biased region" description="Polar residues" evidence="1">
    <location>
        <begin position="7"/>
        <end position="27"/>
    </location>
</feature>
<feature type="region of interest" description="Disordered" evidence="1">
    <location>
        <begin position="1"/>
        <end position="30"/>
    </location>
</feature>
<accession>A0A2S6BQJ7</accession>
<evidence type="ECO:0000259" key="2">
    <source>
        <dbReference type="Pfam" id="PF12898"/>
    </source>
</evidence>
<dbReference type="EMBL" id="PNEN01001799">
    <property type="protein sequence ID" value="PPJ49767.1"/>
    <property type="molecule type" value="Genomic_DNA"/>
</dbReference>
<organism evidence="3 4">
    <name type="scientific">Cercospora berteroae</name>
    <dbReference type="NCBI Taxonomy" id="357750"/>
    <lineage>
        <taxon>Eukaryota</taxon>
        <taxon>Fungi</taxon>
        <taxon>Dikarya</taxon>
        <taxon>Ascomycota</taxon>
        <taxon>Pezizomycotina</taxon>
        <taxon>Dothideomycetes</taxon>
        <taxon>Dothideomycetidae</taxon>
        <taxon>Mycosphaerellales</taxon>
        <taxon>Mycosphaerellaceae</taxon>
        <taxon>Cercospora</taxon>
    </lineage>
</organism>
<dbReference type="Pfam" id="PF12898">
    <property type="entry name" value="Stc1"/>
    <property type="match status" value="1"/>
</dbReference>
<dbReference type="OrthoDB" id="10461727at2759"/>
<sequence>MHARFKPNQSRGGRNTPQSSRSQTVTRSVPEPQKIMCDICEHSKSRAAFSRTKLDYLQKRLQRDPSLDPEVARIISCARHNNPKVEAKCENCGWTKGKNEFNKTQWTNTSKEDGGECLECQLRDQYEPGEHDSDIENDPRRTDSDESDE</sequence>
<evidence type="ECO:0000313" key="4">
    <source>
        <dbReference type="Proteomes" id="UP000237631"/>
    </source>
</evidence>
<feature type="domain" description="Stc1" evidence="2">
    <location>
        <begin position="37"/>
        <end position="121"/>
    </location>
</feature>
<dbReference type="AlphaFoldDB" id="A0A2S6BQJ7"/>
<feature type="region of interest" description="Disordered" evidence="1">
    <location>
        <begin position="122"/>
        <end position="149"/>
    </location>
</feature>